<evidence type="ECO:0000256" key="5">
    <source>
        <dbReference type="ARBA" id="ARBA00022801"/>
    </source>
</evidence>
<evidence type="ECO:0000256" key="8">
    <source>
        <dbReference type="ARBA" id="ARBA00032707"/>
    </source>
</evidence>
<dbReference type="GO" id="GO:0005886">
    <property type="term" value="C:plasma membrane"/>
    <property type="evidence" value="ECO:0007669"/>
    <property type="project" value="UniProtKB-SubCell"/>
</dbReference>
<dbReference type="InterPro" id="IPR000326">
    <property type="entry name" value="PAP2/HPO"/>
</dbReference>
<protein>
    <recommendedName>
        <fullName evidence="2">undecaprenyl-diphosphate phosphatase</fullName>
        <ecNumber evidence="2">3.6.1.27</ecNumber>
    </recommendedName>
    <alternativeName>
        <fullName evidence="8">Undecaprenyl pyrophosphate phosphatase</fullName>
    </alternativeName>
</protein>
<comment type="catalytic activity">
    <reaction evidence="9">
        <text>di-trans,octa-cis-undecaprenyl diphosphate + H2O = di-trans,octa-cis-undecaprenyl phosphate + phosphate + H(+)</text>
        <dbReference type="Rhea" id="RHEA:28094"/>
        <dbReference type="ChEBI" id="CHEBI:15377"/>
        <dbReference type="ChEBI" id="CHEBI:15378"/>
        <dbReference type="ChEBI" id="CHEBI:43474"/>
        <dbReference type="ChEBI" id="CHEBI:58405"/>
        <dbReference type="ChEBI" id="CHEBI:60392"/>
        <dbReference type="EC" id="3.6.1.27"/>
    </reaction>
</comment>
<evidence type="ECO:0000259" key="11">
    <source>
        <dbReference type="SMART" id="SM00014"/>
    </source>
</evidence>
<keyword evidence="13" id="KW-1185">Reference proteome</keyword>
<evidence type="ECO:0000256" key="10">
    <source>
        <dbReference type="SAM" id="Phobius"/>
    </source>
</evidence>
<organism evidence="12 13">
    <name type="scientific">Pseudidiomarina planktonica</name>
    <dbReference type="NCBI Taxonomy" id="1323738"/>
    <lineage>
        <taxon>Bacteria</taxon>
        <taxon>Pseudomonadati</taxon>
        <taxon>Pseudomonadota</taxon>
        <taxon>Gammaproteobacteria</taxon>
        <taxon>Alteromonadales</taxon>
        <taxon>Idiomarinaceae</taxon>
        <taxon>Pseudidiomarina</taxon>
    </lineage>
</organism>
<dbReference type="GO" id="GO:0050380">
    <property type="term" value="F:undecaprenyl-diphosphatase activity"/>
    <property type="evidence" value="ECO:0007669"/>
    <property type="project" value="UniProtKB-EC"/>
</dbReference>
<evidence type="ECO:0000256" key="3">
    <source>
        <dbReference type="ARBA" id="ARBA00022475"/>
    </source>
</evidence>
<evidence type="ECO:0000313" key="13">
    <source>
        <dbReference type="Proteomes" id="UP000194450"/>
    </source>
</evidence>
<dbReference type="Gene3D" id="1.20.144.10">
    <property type="entry name" value="Phosphatidic acid phosphatase type 2/haloperoxidase"/>
    <property type="match status" value="1"/>
</dbReference>
<keyword evidence="5" id="KW-0378">Hydrolase</keyword>
<sequence>MHIKWLGRIQSWDEQTFFLLSTKQAQRWCRQWPRWLSRTGDGYGYILACVAALLLQDPDAAILSVTLLFGFLLELPLYWLLKNTLRRQRPYQRIPRFKSQIIAHDTFSFPSGHTTAAFMFAGLWANFMPSLGPLVYTWAALVGLSRVLLGVHFPTDILAGALLGSALAALILVQTAGWW</sequence>
<evidence type="ECO:0000256" key="4">
    <source>
        <dbReference type="ARBA" id="ARBA00022692"/>
    </source>
</evidence>
<evidence type="ECO:0000256" key="2">
    <source>
        <dbReference type="ARBA" id="ARBA00012374"/>
    </source>
</evidence>
<dbReference type="PANTHER" id="PTHR14969">
    <property type="entry name" value="SPHINGOSINE-1-PHOSPHATE PHOSPHOHYDROLASE"/>
    <property type="match status" value="1"/>
</dbReference>
<dbReference type="SMART" id="SM00014">
    <property type="entry name" value="acidPPc"/>
    <property type="match status" value="1"/>
</dbReference>
<dbReference type="RefSeq" id="WP_086434703.1">
    <property type="nucleotide sequence ID" value="NZ_FXWH01000001.1"/>
</dbReference>
<dbReference type="SUPFAM" id="SSF48317">
    <property type="entry name" value="Acid phosphatase/Vanadium-dependent haloperoxidase"/>
    <property type="match status" value="1"/>
</dbReference>
<dbReference type="EC" id="3.6.1.27" evidence="2"/>
<evidence type="ECO:0000256" key="7">
    <source>
        <dbReference type="ARBA" id="ARBA00023136"/>
    </source>
</evidence>
<dbReference type="Pfam" id="PF01569">
    <property type="entry name" value="PAP2"/>
    <property type="match status" value="1"/>
</dbReference>
<dbReference type="EMBL" id="FXWH01000001">
    <property type="protein sequence ID" value="SMQ68655.1"/>
    <property type="molecule type" value="Genomic_DNA"/>
</dbReference>
<dbReference type="AlphaFoldDB" id="A0A1Y6F1E0"/>
<evidence type="ECO:0000256" key="1">
    <source>
        <dbReference type="ARBA" id="ARBA00004651"/>
    </source>
</evidence>
<feature type="transmembrane region" description="Helical" evidence="10">
    <location>
        <begin position="131"/>
        <end position="151"/>
    </location>
</feature>
<keyword evidence="6 10" id="KW-1133">Transmembrane helix</keyword>
<feature type="transmembrane region" description="Helical" evidence="10">
    <location>
        <begin position="158"/>
        <end position="178"/>
    </location>
</feature>
<keyword evidence="3" id="KW-1003">Cell membrane</keyword>
<gene>
    <name evidence="12" type="ORF">SAMN06297229_1673</name>
</gene>
<keyword evidence="7 10" id="KW-0472">Membrane</keyword>
<proteinExistence type="predicted"/>
<name>A0A1Y6F1E0_9GAMM</name>
<evidence type="ECO:0000256" key="9">
    <source>
        <dbReference type="ARBA" id="ARBA00047594"/>
    </source>
</evidence>
<comment type="subcellular location">
    <subcellularLocation>
        <location evidence="1">Cell membrane</location>
        <topology evidence="1">Multi-pass membrane protein</topology>
    </subcellularLocation>
</comment>
<dbReference type="CDD" id="cd01610">
    <property type="entry name" value="PAP2_like"/>
    <property type="match status" value="1"/>
</dbReference>
<feature type="transmembrane region" description="Helical" evidence="10">
    <location>
        <begin position="61"/>
        <end position="81"/>
    </location>
</feature>
<accession>A0A1Y6F1E0</accession>
<dbReference type="Proteomes" id="UP000194450">
    <property type="component" value="Unassembled WGS sequence"/>
</dbReference>
<dbReference type="OrthoDB" id="9780507at2"/>
<reference evidence="13" key="1">
    <citation type="submission" date="2017-04" db="EMBL/GenBank/DDBJ databases">
        <authorList>
            <person name="Varghese N."/>
            <person name="Submissions S."/>
        </authorList>
    </citation>
    <scope>NUCLEOTIDE SEQUENCE [LARGE SCALE GENOMIC DNA]</scope>
</reference>
<feature type="transmembrane region" description="Helical" evidence="10">
    <location>
        <begin position="35"/>
        <end position="55"/>
    </location>
</feature>
<dbReference type="PANTHER" id="PTHR14969:SF62">
    <property type="entry name" value="DECAPRENYLPHOSPHORYL-5-PHOSPHORIBOSE PHOSPHATASE RV3807C-RELATED"/>
    <property type="match status" value="1"/>
</dbReference>
<dbReference type="InterPro" id="IPR036938">
    <property type="entry name" value="PAP2/HPO_sf"/>
</dbReference>
<keyword evidence="4 10" id="KW-0812">Transmembrane</keyword>
<feature type="domain" description="Phosphatidic acid phosphatase type 2/haloperoxidase" evidence="11">
    <location>
        <begin position="62"/>
        <end position="172"/>
    </location>
</feature>
<evidence type="ECO:0000313" key="12">
    <source>
        <dbReference type="EMBL" id="SMQ68655.1"/>
    </source>
</evidence>
<evidence type="ECO:0000256" key="6">
    <source>
        <dbReference type="ARBA" id="ARBA00022989"/>
    </source>
</evidence>